<evidence type="ECO:0000313" key="1">
    <source>
        <dbReference type="EMBL" id="KAL2630666.1"/>
    </source>
</evidence>
<organism evidence="1 2">
    <name type="scientific">Riccia fluitans</name>
    <dbReference type="NCBI Taxonomy" id="41844"/>
    <lineage>
        <taxon>Eukaryota</taxon>
        <taxon>Viridiplantae</taxon>
        <taxon>Streptophyta</taxon>
        <taxon>Embryophyta</taxon>
        <taxon>Marchantiophyta</taxon>
        <taxon>Marchantiopsida</taxon>
        <taxon>Marchantiidae</taxon>
        <taxon>Marchantiales</taxon>
        <taxon>Ricciaceae</taxon>
        <taxon>Riccia</taxon>
    </lineage>
</organism>
<comment type="caution">
    <text evidence="1">The sequence shown here is derived from an EMBL/GenBank/DDBJ whole genome shotgun (WGS) entry which is preliminary data.</text>
</comment>
<accession>A0ABD1YJ66</accession>
<protein>
    <recommendedName>
        <fullName evidence="3">Secreted protein</fullName>
    </recommendedName>
</protein>
<dbReference type="AlphaFoldDB" id="A0ABD1YJ66"/>
<name>A0ABD1YJ66_9MARC</name>
<evidence type="ECO:0008006" key="3">
    <source>
        <dbReference type="Google" id="ProtNLM"/>
    </source>
</evidence>
<reference evidence="1 2" key="1">
    <citation type="submission" date="2024-09" db="EMBL/GenBank/DDBJ databases">
        <title>Chromosome-scale assembly of Riccia fluitans.</title>
        <authorList>
            <person name="Paukszto L."/>
            <person name="Sawicki J."/>
            <person name="Karawczyk K."/>
            <person name="Piernik-Szablinska J."/>
            <person name="Szczecinska M."/>
            <person name="Mazdziarz M."/>
        </authorList>
    </citation>
    <scope>NUCLEOTIDE SEQUENCE [LARGE SCALE GENOMIC DNA]</scope>
    <source>
        <strain evidence="1">Rf_01</strain>
        <tissue evidence="1">Aerial parts of the thallus</tissue>
    </source>
</reference>
<evidence type="ECO:0000313" key="2">
    <source>
        <dbReference type="Proteomes" id="UP001605036"/>
    </source>
</evidence>
<sequence>MVHIILMTWRRKLLRWFVWARVRAHSLLLRQSTSVVLLLCANCQVRRPWCMLVRVNLHSSETSGDLFHVPREIWVELLLSYEGYSGLPLRHPRFWFGAINSYQGIIDQQSSAGVAILSSQNTQQP</sequence>
<keyword evidence="2" id="KW-1185">Reference proteome</keyword>
<dbReference type="EMBL" id="JBHFFA010000004">
    <property type="protein sequence ID" value="KAL2630666.1"/>
    <property type="molecule type" value="Genomic_DNA"/>
</dbReference>
<gene>
    <name evidence="1" type="ORF">R1flu_015352</name>
</gene>
<dbReference type="Proteomes" id="UP001605036">
    <property type="component" value="Unassembled WGS sequence"/>
</dbReference>
<proteinExistence type="predicted"/>